<dbReference type="Proteomes" id="UP000641588">
    <property type="component" value="Unassembled WGS sequence"/>
</dbReference>
<feature type="transmembrane region" description="Helical" evidence="1">
    <location>
        <begin position="175"/>
        <end position="196"/>
    </location>
</feature>
<evidence type="ECO:0000313" key="3">
    <source>
        <dbReference type="Proteomes" id="UP000641588"/>
    </source>
</evidence>
<name>A0A972K0S0_9BACL</name>
<organism evidence="2 3">
    <name type="scientific">Paenibacillus foliorum</name>
    <dbReference type="NCBI Taxonomy" id="2654974"/>
    <lineage>
        <taxon>Bacteria</taxon>
        <taxon>Bacillati</taxon>
        <taxon>Bacillota</taxon>
        <taxon>Bacilli</taxon>
        <taxon>Bacillales</taxon>
        <taxon>Paenibacillaceae</taxon>
        <taxon>Paenibacillus</taxon>
    </lineage>
</organism>
<evidence type="ECO:0000313" key="2">
    <source>
        <dbReference type="EMBL" id="NOU95934.1"/>
    </source>
</evidence>
<keyword evidence="1" id="KW-0812">Transmembrane</keyword>
<feature type="transmembrane region" description="Helical" evidence="1">
    <location>
        <begin position="104"/>
        <end position="121"/>
    </location>
</feature>
<dbReference type="EMBL" id="WHOD01000087">
    <property type="protein sequence ID" value="NOU95934.1"/>
    <property type="molecule type" value="Genomic_DNA"/>
</dbReference>
<dbReference type="InterPro" id="IPR008875">
    <property type="entry name" value="TraX"/>
</dbReference>
<feature type="transmembrane region" description="Helical" evidence="1">
    <location>
        <begin position="128"/>
        <end position="155"/>
    </location>
</feature>
<keyword evidence="1" id="KW-0472">Membrane</keyword>
<proteinExistence type="predicted"/>
<dbReference type="RefSeq" id="WP_171654166.1">
    <property type="nucleotide sequence ID" value="NZ_WHOD01000087.1"/>
</dbReference>
<feature type="transmembrane region" description="Helical" evidence="1">
    <location>
        <begin position="208"/>
        <end position="228"/>
    </location>
</feature>
<protein>
    <submittedName>
        <fullName evidence="2">Conjugal transfer protein TraX</fullName>
    </submittedName>
</protein>
<dbReference type="AlphaFoldDB" id="A0A972K0S0"/>
<dbReference type="Pfam" id="PF05857">
    <property type="entry name" value="TraX"/>
    <property type="match status" value="1"/>
</dbReference>
<gene>
    <name evidence="2" type="ORF">GC093_22325</name>
</gene>
<evidence type="ECO:0000256" key="1">
    <source>
        <dbReference type="SAM" id="Phobius"/>
    </source>
</evidence>
<keyword evidence="1" id="KW-1133">Transmembrane helix</keyword>
<sequence>MSGFANGWERPLLNTKPLGMQRELLQIVAMLTMLIDHMGVVWFPEQWGLRIIGRISFPLYAFGIVQGYLHSGDVKGYIRRIGLLALISELPFIMAFNIWKVNVIGTFFICIMTLYLLDRFGSKIGKTLVLCASTAILIWIPADYGLYALLLILIYRYVSSNLSVPLHFLLNMYYWLSEGVLYQHFSLISTAWLAFGTKLEMRISVPRWLWLSFYPAHLALLVIVKMLVF</sequence>
<reference evidence="2" key="1">
    <citation type="submission" date="2019-10" db="EMBL/GenBank/DDBJ databases">
        <title>Description of Paenibacillus glebae sp. nov.</title>
        <authorList>
            <person name="Carlier A."/>
            <person name="Qi S."/>
        </authorList>
    </citation>
    <scope>NUCLEOTIDE SEQUENCE</scope>
    <source>
        <strain evidence="2">LMG 31456</strain>
    </source>
</reference>
<keyword evidence="3" id="KW-1185">Reference proteome</keyword>
<comment type="caution">
    <text evidence="2">The sequence shown here is derived from an EMBL/GenBank/DDBJ whole genome shotgun (WGS) entry which is preliminary data.</text>
</comment>
<accession>A0A972K0S0</accession>